<dbReference type="AlphaFoldDB" id="A0A9P9DPH7"/>
<proteinExistence type="predicted"/>
<dbReference type="Proteomes" id="UP000738349">
    <property type="component" value="Unassembled WGS sequence"/>
</dbReference>
<feature type="transmembrane region" description="Helical" evidence="1">
    <location>
        <begin position="16"/>
        <end position="37"/>
    </location>
</feature>
<reference evidence="2" key="1">
    <citation type="journal article" date="2021" name="Nat. Commun.">
        <title>Genetic determinants of endophytism in the Arabidopsis root mycobiome.</title>
        <authorList>
            <person name="Mesny F."/>
            <person name="Miyauchi S."/>
            <person name="Thiergart T."/>
            <person name="Pickel B."/>
            <person name="Atanasova L."/>
            <person name="Karlsson M."/>
            <person name="Huettel B."/>
            <person name="Barry K.W."/>
            <person name="Haridas S."/>
            <person name="Chen C."/>
            <person name="Bauer D."/>
            <person name="Andreopoulos W."/>
            <person name="Pangilinan J."/>
            <person name="LaButti K."/>
            <person name="Riley R."/>
            <person name="Lipzen A."/>
            <person name="Clum A."/>
            <person name="Drula E."/>
            <person name="Henrissat B."/>
            <person name="Kohler A."/>
            <person name="Grigoriev I.V."/>
            <person name="Martin F.M."/>
            <person name="Hacquard S."/>
        </authorList>
    </citation>
    <scope>NUCLEOTIDE SEQUENCE</scope>
    <source>
        <strain evidence="2">MPI-CAGE-AT-0147</strain>
    </source>
</reference>
<dbReference type="EMBL" id="JAGMUV010000023">
    <property type="protein sequence ID" value="KAH7122998.1"/>
    <property type="molecule type" value="Genomic_DNA"/>
</dbReference>
<sequence>MGAVAAVAAEYLGWMWYFWMGAIMELMLTATGFLSIPSKLGDKDADARMDWWGLCTIVTGLALVVFARQMEVMHLQVGVPCTFTSPLSLEPSFLVLTYMWNDGSQYSHFCQLSSSGPSE</sequence>
<evidence type="ECO:0000256" key="1">
    <source>
        <dbReference type="SAM" id="Phobius"/>
    </source>
</evidence>
<gene>
    <name evidence="2" type="ORF">EDB81DRAFT_890698</name>
</gene>
<keyword evidence="1" id="KW-1133">Transmembrane helix</keyword>
<feature type="transmembrane region" description="Helical" evidence="1">
    <location>
        <begin position="49"/>
        <end position="67"/>
    </location>
</feature>
<organism evidence="2 3">
    <name type="scientific">Dactylonectria macrodidyma</name>
    <dbReference type="NCBI Taxonomy" id="307937"/>
    <lineage>
        <taxon>Eukaryota</taxon>
        <taxon>Fungi</taxon>
        <taxon>Dikarya</taxon>
        <taxon>Ascomycota</taxon>
        <taxon>Pezizomycotina</taxon>
        <taxon>Sordariomycetes</taxon>
        <taxon>Hypocreomycetidae</taxon>
        <taxon>Hypocreales</taxon>
        <taxon>Nectriaceae</taxon>
        <taxon>Dactylonectria</taxon>
    </lineage>
</organism>
<comment type="caution">
    <text evidence="2">The sequence shown here is derived from an EMBL/GenBank/DDBJ whole genome shotgun (WGS) entry which is preliminary data.</text>
</comment>
<evidence type="ECO:0000313" key="3">
    <source>
        <dbReference type="Proteomes" id="UP000738349"/>
    </source>
</evidence>
<name>A0A9P9DPH7_9HYPO</name>
<keyword evidence="1" id="KW-0812">Transmembrane</keyword>
<keyword evidence="1" id="KW-0472">Membrane</keyword>
<protein>
    <submittedName>
        <fullName evidence="2">Uncharacterized protein</fullName>
    </submittedName>
</protein>
<evidence type="ECO:0000313" key="2">
    <source>
        <dbReference type="EMBL" id="KAH7122998.1"/>
    </source>
</evidence>
<accession>A0A9P9DPH7</accession>
<keyword evidence="3" id="KW-1185">Reference proteome</keyword>